<evidence type="ECO:0008006" key="6">
    <source>
        <dbReference type="Google" id="ProtNLM"/>
    </source>
</evidence>
<evidence type="ECO:0000259" key="3">
    <source>
        <dbReference type="Pfam" id="PF20772"/>
    </source>
</evidence>
<evidence type="ECO:0000259" key="2">
    <source>
        <dbReference type="Pfam" id="PF01709"/>
    </source>
</evidence>
<dbReference type="SUPFAM" id="SSF75625">
    <property type="entry name" value="YebC-like"/>
    <property type="match status" value="1"/>
</dbReference>
<accession>A0ABP1PDM5</accession>
<dbReference type="Proteomes" id="UP001642520">
    <property type="component" value="Unassembled WGS sequence"/>
</dbReference>
<dbReference type="Gene3D" id="1.10.10.200">
    <property type="match status" value="1"/>
</dbReference>
<dbReference type="InterPro" id="IPR017856">
    <property type="entry name" value="Integrase-like_N"/>
</dbReference>
<dbReference type="Pfam" id="PF20772">
    <property type="entry name" value="TACO1_YebC_N"/>
    <property type="match status" value="1"/>
</dbReference>
<dbReference type="EMBL" id="CAXAJV020001300">
    <property type="protein sequence ID" value="CAL7950206.1"/>
    <property type="molecule type" value="Genomic_DNA"/>
</dbReference>
<comment type="similarity">
    <text evidence="1">Belongs to the TACO1 family.</text>
</comment>
<dbReference type="PANTHER" id="PTHR12532:SF0">
    <property type="entry name" value="TRANSLATIONAL ACTIVATOR OF CYTOCHROME C OXIDASE 1"/>
    <property type="match status" value="1"/>
</dbReference>
<feature type="domain" description="TACO1/YebC-like N-terminal" evidence="3">
    <location>
        <begin position="28"/>
        <end position="98"/>
    </location>
</feature>
<dbReference type="Pfam" id="PF01709">
    <property type="entry name" value="Transcrip_reg"/>
    <property type="match status" value="1"/>
</dbReference>
<dbReference type="InterPro" id="IPR002876">
    <property type="entry name" value="Transcrip_reg_TACO1-like"/>
</dbReference>
<evidence type="ECO:0000313" key="5">
    <source>
        <dbReference type="Proteomes" id="UP001642520"/>
    </source>
</evidence>
<reference evidence="4 5" key="1">
    <citation type="submission" date="2024-08" db="EMBL/GenBank/DDBJ databases">
        <authorList>
            <person name="Will J Nash"/>
            <person name="Angela Man"/>
            <person name="Seanna McTaggart"/>
            <person name="Kendall Baker"/>
            <person name="Tom Barker"/>
            <person name="Leah Catchpole"/>
            <person name="Alex Durrant"/>
            <person name="Karim Gharbi"/>
            <person name="Naomi Irish"/>
            <person name="Gemy Kaithakottil"/>
            <person name="Debby Ku"/>
            <person name="Aaliyah Providence"/>
            <person name="Felix Shaw"/>
            <person name="David Swarbreck"/>
            <person name="Chris Watkins"/>
            <person name="Ann M. McCartney"/>
            <person name="Giulio Formenti"/>
            <person name="Alice Mouton"/>
            <person name="Noel Vella"/>
            <person name="Bjorn M von Reumont"/>
            <person name="Adriana Vella"/>
            <person name="Wilfried Haerty"/>
        </authorList>
    </citation>
    <scope>NUCLEOTIDE SEQUENCE [LARGE SCALE GENOMIC DNA]</scope>
</reference>
<dbReference type="InterPro" id="IPR026564">
    <property type="entry name" value="Transcrip_reg_TACO1-like_dom3"/>
</dbReference>
<protein>
    <recommendedName>
        <fullName evidence="6">Transcriptional regulatory protein</fullName>
    </recommendedName>
</protein>
<comment type="caution">
    <text evidence="4">The sequence shown here is derived from an EMBL/GenBank/DDBJ whole genome shotgun (WGS) entry which is preliminary data.</text>
</comment>
<sequence>MRYKLNVLIYNTSKNILTRETRRYSGHSKWQNIKHTKQEQDAARSQLFRSLILKMRAVITVSGNPDPAFNPKLANLIDQAKKANMPATTLNTFLEKQKNPEKREKGDIMIIRTSSRVVLILHIEANNFAAVKCNVVQIAKKFQTKVADKSVLTMFECASYITASKDCNLDQAMEDAIEADAENVKEVKFNDKNCFQFQSEFYFPDKVTSRLMNLGYNILSIENKCIPNVTVDLGEEELTQIEKLKEKLLLDIKEIKKIDDNITY</sequence>
<dbReference type="Gene3D" id="3.30.70.980">
    <property type="match status" value="2"/>
</dbReference>
<feature type="domain" description="TACO1/YebC-like second and third" evidence="2">
    <location>
        <begin position="115"/>
        <end position="262"/>
    </location>
</feature>
<evidence type="ECO:0000313" key="4">
    <source>
        <dbReference type="EMBL" id="CAL7950206.1"/>
    </source>
</evidence>
<dbReference type="InterPro" id="IPR048300">
    <property type="entry name" value="TACO1_YebC-like_2nd/3rd_dom"/>
</dbReference>
<proteinExistence type="inferred from homology"/>
<gene>
    <name evidence="4" type="ORF">XYLVIOL_LOCUS9823</name>
</gene>
<dbReference type="InterPro" id="IPR049083">
    <property type="entry name" value="TACO1_YebC_N"/>
</dbReference>
<keyword evidence="5" id="KW-1185">Reference proteome</keyword>
<evidence type="ECO:0000256" key="1">
    <source>
        <dbReference type="ARBA" id="ARBA00008724"/>
    </source>
</evidence>
<dbReference type="InterPro" id="IPR029072">
    <property type="entry name" value="YebC-like"/>
</dbReference>
<dbReference type="PANTHER" id="PTHR12532">
    <property type="entry name" value="TRANSLATIONAL ACTIVATOR OF CYTOCHROME C OXIDASE 1"/>
    <property type="match status" value="1"/>
</dbReference>
<organism evidence="4 5">
    <name type="scientific">Xylocopa violacea</name>
    <name type="common">Violet carpenter bee</name>
    <name type="synonym">Apis violacea</name>
    <dbReference type="NCBI Taxonomy" id="135666"/>
    <lineage>
        <taxon>Eukaryota</taxon>
        <taxon>Metazoa</taxon>
        <taxon>Ecdysozoa</taxon>
        <taxon>Arthropoda</taxon>
        <taxon>Hexapoda</taxon>
        <taxon>Insecta</taxon>
        <taxon>Pterygota</taxon>
        <taxon>Neoptera</taxon>
        <taxon>Endopterygota</taxon>
        <taxon>Hymenoptera</taxon>
        <taxon>Apocrita</taxon>
        <taxon>Aculeata</taxon>
        <taxon>Apoidea</taxon>
        <taxon>Anthophila</taxon>
        <taxon>Apidae</taxon>
        <taxon>Xylocopa</taxon>
        <taxon>Xylocopa</taxon>
    </lineage>
</organism>
<name>A0ABP1PDM5_XYLVO</name>